<dbReference type="InterPro" id="IPR032508">
    <property type="entry name" value="FecR_C"/>
</dbReference>
<evidence type="ECO:0000259" key="1">
    <source>
        <dbReference type="Pfam" id="PF04773"/>
    </source>
</evidence>
<feature type="domain" description="FecR protein" evidence="1">
    <location>
        <begin position="121"/>
        <end position="217"/>
    </location>
</feature>
<name>A0A7C9BKM2_9BACT</name>
<dbReference type="Proteomes" id="UP000479293">
    <property type="component" value="Unassembled WGS sequence"/>
</dbReference>
<keyword evidence="4" id="KW-1185">Reference proteome</keyword>
<dbReference type="GO" id="GO:0016989">
    <property type="term" value="F:sigma factor antagonist activity"/>
    <property type="evidence" value="ECO:0007669"/>
    <property type="project" value="TreeGrafter"/>
</dbReference>
<evidence type="ECO:0000313" key="4">
    <source>
        <dbReference type="Proteomes" id="UP000479293"/>
    </source>
</evidence>
<gene>
    <name evidence="3" type="ORF">GBK04_22045</name>
</gene>
<dbReference type="PANTHER" id="PTHR30273:SF2">
    <property type="entry name" value="PROTEIN FECR"/>
    <property type="match status" value="1"/>
</dbReference>
<dbReference type="InterPro" id="IPR006860">
    <property type="entry name" value="FecR"/>
</dbReference>
<dbReference type="Pfam" id="PF16344">
    <property type="entry name" value="FecR_C"/>
    <property type="match status" value="1"/>
</dbReference>
<reference evidence="3 4" key="1">
    <citation type="submission" date="2019-10" db="EMBL/GenBank/DDBJ databases">
        <title>Draft Genome Sequence of Cytophagaceae sp. SJW1-29.</title>
        <authorList>
            <person name="Choi A."/>
        </authorList>
    </citation>
    <scope>NUCLEOTIDE SEQUENCE [LARGE SCALE GENOMIC DNA]</scope>
    <source>
        <strain evidence="3 4">SJW1-29</strain>
    </source>
</reference>
<dbReference type="InterPro" id="IPR012373">
    <property type="entry name" value="Ferrdict_sens_TM"/>
</dbReference>
<comment type="caution">
    <text evidence="3">The sequence shown here is derived from an EMBL/GenBank/DDBJ whole genome shotgun (WGS) entry which is preliminary data.</text>
</comment>
<dbReference type="PIRSF" id="PIRSF018266">
    <property type="entry name" value="FecR"/>
    <property type="match status" value="1"/>
</dbReference>
<evidence type="ECO:0000313" key="3">
    <source>
        <dbReference type="EMBL" id="MPR35957.1"/>
    </source>
</evidence>
<protein>
    <submittedName>
        <fullName evidence="3">DUF4974 domain-containing protein</fullName>
    </submittedName>
</protein>
<dbReference type="EMBL" id="WHLY01000002">
    <property type="protein sequence ID" value="MPR35957.1"/>
    <property type="molecule type" value="Genomic_DNA"/>
</dbReference>
<evidence type="ECO:0000259" key="2">
    <source>
        <dbReference type="Pfam" id="PF16344"/>
    </source>
</evidence>
<dbReference type="Gene3D" id="2.60.120.1440">
    <property type="match status" value="1"/>
</dbReference>
<accession>A0A7C9BKM2</accession>
<dbReference type="Pfam" id="PF04773">
    <property type="entry name" value="FecR"/>
    <property type="match status" value="1"/>
</dbReference>
<dbReference type="AlphaFoldDB" id="A0A7C9BKM2"/>
<dbReference type="RefSeq" id="WP_152763450.1">
    <property type="nucleotide sequence ID" value="NZ_WHLY01000002.1"/>
</dbReference>
<organism evidence="3 4">
    <name type="scientific">Salmonirosea aquatica</name>
    <dbReference type="NCBI Taxonomy" id="2654236"/>
    <lineage>
        <taxon>Bacteria</taxon>
        <taxon>Pseudomonadati</taxon>
        <taxon>Bacteroidota</taxon>
        <taxon>Cytophagia</taxon>
        <taxon>Cytophagales</taxon>
        <taxon>Spirosomataceae</taxon>
        <taxon>Salmonirosea</taxon>
    </lineage>
</organism>
<sequence>MKTDISKTLLFYHFARKTSPLQRKRIEEWLRVESNEEQYYAWLEEWELQHMQYEASTDSALKNYVQFLDTNPLPLLTPEETSFGESSPKITRKRGLQWLVAASLLLGLGGWIFRDSIQYQTYQTAYGEIQRFQLTDGSTVKLNTNSSLRVPRWGFGDKTREVFLTGEANFSVTHTPSNQRFIVRTPKGIDVVVLGTEFTMYARQHNSKVVLSKGKVQVRYQQENTRKEVTMKPGDLVTFDRQNNVQLRTTRQASSYSAWEEQRFVFEETTLEEVAYLLQENYGLQVEIQGQALAERVLMGSFRARNLDELLLTISELLDISVIRQGNRVQMADK</sequence>
<dbReference type="PANTHER" id="PTHR30273">
    <property type="entry name" value="PERIPLASMIC SIGNAL SENSOR AND SIGMA FACTOR ACTIVATOR FECR-RELATED"/>
    <property type="match status" value="1"/>
</dbReference>
<feature type="domain" description="Protein FecR C-terminal" evidence="2">
    <location>
        <begin position="263"/>
        <end position="329"/>
    </location>
</feature>
<proteinExistence type="predicted"/>
<dbReference type="Gene3D" id="3.55.50.30">
    <property type="match status" value="1"/>
</dbReference>